<evidence type="ECO:0000256" key="6">
    <source>
        <dbReference type="ARBA" id="ARBA00022968"/>
    </source>
</evidence>
<comment type="similarity">
    <text evidence="10">Belongs to the glycosyltransferase 14 family.</text>
</comment>
<keyword evidence="13" id="KW-1185">Reference proteome</keyword>
<dbReference type="GO" id="GO:0008375">
    <property type="term" value="F:acetylglucosaminyltransferase activity"/>
    <property type="evidence" value="ECO:0007669"/>
    <property type="project" value="TreeGrafter"/>
</dbReference>
<evidence type="ECO:0000256" key="3">
    <source>
        <dbReference type="ARBA" id="ARBA00022676"/>
    </source>
</evidence>
<name>A0A3S1B3V0_ELYCH</name>
<dbReference type="Pfam" id="PF02485">
    <property type="entry name" value="Branch"/>
    <property type="match status" value="1"/>
</dbReference>
<comment type="caution">
    <text evidence="12">The sequence shown here is derived from an EMBL/GenBank/DDBJ whole genome shotgun (WGS) entry which is preliminary data.</text>
</comment>
<evidence type="ECO:0000256" key="5">
    <source>
        <dbReference type="ARBA" id="ARBA00022692"/>
    </source>
</evidence>
<dbReference type="STRING" id="188477.A0A3S1B3V0"/>
<evidence type="ECO:0000256" key="4">
    <source>
        <dbReference type="ARBA" id="ARBA00022679"/>
    </source>
</evidence>
<evidence type="ECO:0008006" key="14">
    <source>
        <dbReference type="Google" id="ProtNLM"/>
    </source>
</evidence>
<protein>
    <recommendedName>
        <fullName evidence="14">Protein xylosyltransferase</fullName>
    </recommendedName>
</protein>
<feature type="region of interest" description="Disordered" evidence="11">
    <location>
        <begin position="63"/>
        <end position="180"/>
    </location>
</feature>
<keyword evidence="4" id="KW-0808">Transferase</keyword>
<keyword evidence="5" id="KW-0812">Transmembrane</keyword>
<keyword evidence="6" id="KW-0735">Signal-anchor</keyword>
<dbReference type="InterPro" id="IPR003406">
    <property type="entry name" value="Glyco_trans_14"/>
</dbReference>
<dbReference type="EMBL" id="RQTK01001235">
    <property type="protein sequence ID" value="RUS71309.1"/>
    <property type="molecule type" value="Genomic_DNA"/>
</dbReference>
<dbReference type="GO" id="GO:0016020">
    <property type="term" value="C:membrane"/>
    <property type="evidence" value="ECO:0007669"/>
    <property type="project" value="UniProtKB-SubCell"/>
</dbReference>
<feature type="compositionally biased region" description="Polar residues" evidence="11">
    <location>
        <begin position="147"/>
        <end position="174"/>
    </location>
</feature>
<evidence type="ECO:0000256" key="7">
    <source>
        <dbReference type="ARBA" id="ARBA00022989"/>
    </source>
</evidence>
<dbReference type="AlphaFoldDB" id="A0A3S1B3V0"/>
<keyword evidence="7" id="KW-1133">Transmembrane helix</keyword>
<organism evidence="12 13">
    <name type="scientific">Elysia chlorotica</name>
    <name type="common">Eastern emerald elysia</name>
    <name type="synonym">Sea slug</name>
    <dbReference type="NCBI Taxonomy" id="188477"/>
    <lineage>
        <taxon>Eukaryota</taxon>
        <taxon>Metazoa</taxon>
        <taxon>Spiralia</taxon>
        <taxon>Lophotrochozoa</taxon>
        <taxon>Mollusca</taxon>
        <taxon>Gastropoda</taxon>
        <taxon>Heterobranchia</taxon>
        <taxon>Euthyneura</taxon>
        <taxon>Panpulmonata</taxon>
        <taxon>Sacoglossa</taxon>
        <taxon>Placobranchoidea</taxon>
        <taxon>Plakobranchidae</taxon>
        <taxon>Elysia</taxon>
    </lineage>
</organism>
<dbReference type="PANTHER" id="PTHR19297:SF185">
    <property type="entry name" value="BETA-1,3-GALACTOSYL-O-GLYCOSYL-GLYCOPROTEIN BETA-1,6-N-ACETYLGLUCOSAMINYLTRANSFERASE 3"/>
    <property type="match status" value="1"/>
</dbReference>
<evidence type="ECO:0000256" key="1">
    <source>
        <dbReference type="ARBA" id="ARBA00004606"/>
    </source>
</evidence>
<evidence type="ECO:0000256" key="8">
    <source>
        <dbReference type="ARBA" id="ARBA00023136"/>
    </source>
</evidence>
<evidence type="ECO:0000313" key="12">
    <source>
        <dbReference type="EMBL" id="RUS71309.1"/>
    </source>
</evidence>
<dbReference type="Proteomes" id="UP000271974">
    <property type="component" value="Unassembled WGS sequence"/>
</dbReference>
<feature type="compositionally biased region" description="Basic and acidic residues" evidence="11">
    <location>
        <begin position="86"/>
        <end position="146"/>
    </location>
</feature>
<keyword evidence="9" id="KW-0325">Glycoprotein</keyword>
<evidence type="ECO:0000256" key="10">
    <source>
        <dbReference type="ARBA" id="ARBA00038150"/>
    </source>
</evidence>
<proteinExistence type="inferred from homology"/>
<reference evidence="12 13" key="1">
    <citation type="submission" date="2019-01" db="EMBL/GenBank/DDBJ databases">
        <title>A draft genome assembly of the solar-powered sea slug Elysia chlorotica.</title>
        <authorList>
            <person name="Cai H."/>
            <person name="Li Q."/>
            <person name="Fang X."/>
            <person name="Li J."/>
            <person name="Curtis N.E."/>
            <person name="Altenburger A."/>
            <person name="Shibata T."/>
            <person name="Feng M."/>
            <person name="Maeda T."/>
            <person name="Schwartz J.A."/>
            <person name="Shigenobu S."/>
            <person name="Lundholm N."/>
            <person name="Nishiyama T."/>
            <person name="Yang H."/>
            <person name="Hasebe M."/>
            <person name="Li S."/>
            <person name="Pierce S.K."/>
            <person name="Wang J."/>
        </authorList>
    </citation>
    <scope>NUCLEOTIDE SEQUENCE [LARGE SCALE GENOMIC DNA]</scope>
    <source>
        <strain evidence="12">EC2010</strain>
        <tissue evidence="12">Whole organism of an adult</tissue>
    </source>
</reference>
<evidence type="ECO:0000256" key="2">
    <source>
        <dbReference type="ARBA" id="ARBA00004922"/>
    </source>
</evidence>
<comment type="pathway">
    <text evidence="2">Protein modification; protein glycosylation.</text>
</comment>
<evidence type="ECO:0000256" key="9">
    <source>
        <dbReference type="ARBA" id="ARBA00023180"/>
    </source>
</evidence>
<evidence type="ECO:0000256" key="11">
    <source>
        <dbReference type="SAM" id="MobiDB-lite"/>
    </source>
</evidence>
<dbReference type="PANTHER" id="PTHR19297">
    <property type="entry name" value="GLYCOSYLTRANSFERASE 14 FAMILY MEMBER"/>
    <property type="match status" value="1"/>
</dbReference>
<gene>
    <name evidence="12" type="ORF">EGW08_020928</name>
</gene>
<comment type="subcellular location">
    <subcellularLocation>
        <location evidence="1">Membrane</location>
        <topology evidence="1">Single-pass type II membrane protein</topology>
    </subcellularLocation>
</comment>
<keyword evidence="3" id="KW-0328">Glycosyltransferase</keyword>
<accession>A0A3S1B3V0</accession>
<keyword evidence="8" id="KW-0472">Membrane</keyword>
<evidence type="ECO:0000313" key="13">
    <source>
        <dbReference type="Proteomes" id="UP000271974"/>
    </source>
</evidence>
<dbReference type="OrthoDB" id="2019572at2759"/>
<sequence>MAFKLPHRAWWLKYMAILLALCTSLTYVQYTMQQPVWLGPISVVKSSIAFTVSDRTQFNVDKSGTSDKATVDNEDKYNINNLDDLDNSKENGKVDSDKNDKDDSNNSNKYDSHSKYEQKSDKDGKDNHSKVHTNGPDKKDKDKDNSYKGTSSDFKTNRTNQSNVKISKQNSSPATERPGFKLFSPAHSEIFQHKHFNCREMFAGNREEITRGVTVARIIAAQENNKTYDSTKPEIKNLIRVLETEGVNNRARDFRYLTPKWYLNATRNCSWFKQTRGYVTSALTQAEREFPIAFSMLVFKDVEMVERLLRAVYRPQNRYCIHVDAKADPEFFAAVQAVASCFRGSVRMSSRRVDVTWATFTVLEPELICMQDLWDMDGAHAQRKNRKWKYFINLTGQEFP</sequence>